<feature type="domain" description="HTH myb-type" evidence="7">
    <location>
        <begin position="419"/>
        <end position="474"/>
    </location>
</feature>
<dbReference type="PANTHER" id="PTHR46621">
    <property type="entry name" value="SNRNA-ACTIVATING PROTEIN COMPLEX SUBUNIT 4"/>
    <property type="match status" value="1"/>
</dbReference>
<feature type="compositionally biased region" description="Basic residues" evidence="5">
    <location>
        <begin position="349"/>
        <end position="365"/>
    </location>
</feature>
<feature type="domain" description="Myb-like" evidence="6">
    <location>
        <begin position="419"/>
        <end position="470"/>
    </location>
</feature>
<dbReference type="InterPro" id="IPR001005">
    <property type="entry name" value="SANT/Myb"/>
</dbReference>
<keyword evidence="3" id="KW-0804">Transcription</keyword>
<dbReference type="AlphaFoldDB" id="A0A9K3CYR5"/>
<dbReference type="Gene3D" id="1.10.10.60">
    <property type="entry name" value="Homeodomain-like"/>
    <property type="match status" value="2"/>
</dbReference>
<dbReference type="InterPro" id="IPR051575">
    <property type="entry name" value="Myb-like_DNA-bd"/>
</dbReference>
<evidence type="ECO:0000259" key="6">
    <source>
        <dbReference type="PROSITE" id="PS50090"/>
    </source>
</evidence>
<dbReference type="PROSITE" id="PS51294">
    <property type="entry name" value="HTH_MYB"/>
    <property type="match status" value="1"/>
</dbReference>
<evidence type="ECO:0000256" key="4">
    <source>
        <dbReference type="ARBA" id="ARBA00023242"/>
    </source>
</evidence>
<keyword evidence="9" id="KW-1185">Reference proteome</keyword>
<organism evidence="8 9">
    <name type="scientific">Kipferlia bialata</name>
    <dbReference type="NCBI Taxonomy" id="797122"/>
    <lineage>
        <taxon>Eukaryota</taxon>
        <taxon>Metamonada</taxon>
        <taxon>Carpediemonas-like organisms</taxon>
        <taxon>Kipferlia</taxon>
    </lineage>
</organism>
<name>A0A9K3CYR5_9EUKA</name>
<dbReference type="InterPro" id="IPR017930">
    <property type="entry name" value="Myb_dom"/>
</dbReference>
<dbReference type="GO" id="GO:0001006">
    <property type="term" value="F:RNA polymerase III type 3 promoter sequence-specific DNA binding"/>
    <property type="evidence" value="ECO:0007669"/>
    <property type="project" value="TreeGrafter"/>
</dbReference>
<feature type="compositionally biased region" description="Polar residues" evidence="5">
    <location>
        <begin position="15"/>
        <end position="35"/>
    </location>
</feature>
<keyword evidence="2" id="KW-0238">DNA-binding</keyword>
<feature type="non-terminal residue" evidence="8">
    <location>
        <position position="1"/>
    </location>
</feature>
<dbReference type="GO" id="GO:0000978">
    <property type="term" value="F:RNA polymerase II cis-regulatory region sequence-specific DNA binding"/>
    <property type="evidence" value="ECO:0007669"/>
    <property type="project" value="TreeGrafter"/>
</dbReference>
<dbReference type="GO" id="GO:0042796">
    <property type="term" value="P:snRNA transcription by RNA polymerase III"/>
    <property type="evidence" value="ECO:0007669"/>
    <property type="project" value="TreeGrafter"/>
</dbReference>
<evidence type="ECO:0000259" key="7">
    <source>
        <dbReference type="PROSITE" id="PS51294"/>
    </source>
</evidence>
<feature type="region of interest" description="Disordered" evidence="5">
    <location>
        <begin position="1"/>
        <end position="60"/>
    </location>
</feature>
<evidence type="ECO:0000256" key="2">
    <source>
        <dbReference type="ARBA" id="ARBA00023125"/>
    </source>
</evidence>
<gene>
    <name evidence="8" type="ORF">KIPB_006584</name>
</gene>
<sequence>DPMHSAPAVMASIMTPPSASDPSVPFRSTGTTPVQSGPPSPHHMAPAPAPMTQSGSGNGQIDLPDSVTAQVTHIIRYALKGEITLDTAEREIRIALSSEGNMGDNEISRLADELCLVLRARRSPLDPVQSQEQWLSELNMEKDLPQLQETETRHTHQSVSPIPDVMGINLDERGREMQPQPGTRAVPPPPLKTEIEEMQRGRERERQKQQQIERERDQLRRSIMNPTEGMYDPTGMGWGGHQADVQLHMEREREREREKQWQYMQRGERERPVVSPMLSLSPTMRQREMERERERETARNNRRKAQRERQREYDYDAEMQREREMGMDVGIMPQESGSRRERQRGVGVTKRKRGGRAKPSARKYGHPWTPEEDTALFMAAKKFNYRNWKAIATCVSESCPGMPTRSSDQCSQHWLRVLNPHIRKGKWTPEEDEAMIQTVLSMGASSWRNIAHAIEGRTDIQVRYRYYRLKDVVEQRRREMMKHEQQS</sequence>
<dbReference type="Pfam" id="PF13921">
    <property type="entry name" value="Myb_DNA-bind_6"/>
    <property type="match status" value="1"/>
</dbReference>
<protein>
    <submittedName>
        <fullName evidence="8">Uncharacterized protein</fullName>
    </submittedName>
</protein>
<dbReference type="EMBL" id="BDIP01001712">
    <property type="protein sequence ID" value="GIQ84982.1"/>
    <property type="molecule type" value="Genomic_DNA"/>
</dbReference>
<dbReference type="GO" id="GO:0042795">
    <property type="term" value="P:snRNA transcription by RNA polymerase II"/>
    <property type="evidence" value="ECO:0007669"/>
    <property type="project" value="TreeGrafter"/>
</dbReference>
<feature type="compositionally biased region" description="Basic and acidic residues" evidence="5">
    <location>
        <begin position="198"/>
        <end position="220"/>
    </location>
</feature>
<dbReference type="Proteomes" id="UP000265618">
    <property type="component" value="Unassembled WGS sequence"/>
</dbReference>
<evidence type="ECO:0000313" key="8">
    <source>
        <dbReference type="EMBL" id="GIQ84982.1"/>
    </source>
</evidence>
<evidence type="ECO:0000256" key="5">
    <source>
        <dbReference type="SAM" id="MobiDB-lite"/>
    </source>
</evidence>
<keyword evidence="4" id="KW-0539">Nucleus</keyword>
<dbReference type="CDD" id="cd00167">
    <property type="entry name" value="SANT"/>
    <property type="match status" value="2"/>
</dbReference>
<accession>A0A9K3CYR5</accession>
<evidence type="ECO:0000256" key="3">
    <source>
        <dbReference type="ARBA" id="ARBA00023163"/>
    </source>
</evidence>
<feature type="region of interest" description="Disordered" evidence="5">
    <location>
        <begin position="335"/>
        <end position="367"/>
    </location>
</feature>
<feature type="domain" description="Myb-like" evidence="6">
    <location>
        <begin position="367"/>
        <end position="418"/>
    </location>
</feature>
<dbReference type="PANTHER" id="PTHR46621:SF1">
    <property type="entry name" value="SNRNA-ACTIVATING PROTEIN COMPLEX SUBUNIT 4"/>
    <property type="match status" value="1"/>
</dbReference>
<keyword evidence="1" id="KW-0805">Transcription regulation</keyword>
<reference evidence="8 9" key="1">
    <citation type="journal article" date="2018" name="PLoS ONE">
        <title>The draft genome of Kipferlia bialata reveals reductive genome evolution in fornicate parasites.</title>
        <authorList>
            <person name="Tanifuji G."/>
            <person name="Takabayashi S."/>
            <person name="Kume K."/>
            <person name="Takagi M."/>
            <person name="Nakayama T."/>
            <person name="Kamikawa R."/>
            <person name="Inagaki Y."/>
            <person name="Hashimoto T."/>
        </authorList>
    </citation>
    <scope>NUCLEOTIDE SEQUENCE [LARGE SCALE GENOMIC DNA]</scope>
    <source>
        <strain evidence="8">NY0173</strain>
    </source>
</reference>
<evidence type="ECO:0000256" key="1">
    <source>
        <dbReference type="ARBA" id="ARBA00023015"/>
    </source>
</evidence>
<dbReference type="SMART" id="SM00717">
    <property type="entry name" value="SANT"/>
    <property type="match status" value="2"/>
</dbReference>
<dbReference type="GO" id="GO:0019185">
    <property type="term" value="C:snRNA-activating protein complex"/>
    <property type="evidence" value="ECO:0007669"/>
    <property type="project" value="TreeGrafter"/>
</dbReference>
<dbReference type="SUPFAM" id="SSF46689">
    <property type="entry name" value="Homeodomain-like"/>
    <property type="match status" value="2"/>
</dbReference>
<dbReference type="PROSITE" id="PS50090">
    <property type="entry name" value="MYB_LIKE"/>
    <property type="match status" value="2"/>
</dbReference>
<feature type="compositionally biased region" description="Basic and acidic residues" evidence="5">
    <location>
        <begin position="285"/>
        <end position="299"/>
    </location>
</feature>
<proteinExistence type="predicted"/>
<feature type="region of interest" description="Disordered" evidence="5">
    <location>
        <begin position="198"/>
        <end position="221"/>
    </location>
</feature>
<dbReference type="InterPro" id="IPR009057">
    <property type="entry name" value="Homeodomain-like_sf"/>
</dbReference>
<dbReference type="OrthoDB" id="2143914at2759"/>
<comment type="caution">
    <text evidence="8">The sequence shown here is derived from an EMBL/GenBank/DDBJ whole genome shotgun (WGS) entry which is preliminary data.</text>
</comment>
<feature type="region of interest" description="Disordered" evidence="5">
    <location>
        <begin position="282"/>
        <end position="313"/>
    </location>
</feature>
<evidence type="ECO:0000313" key="9">
    <source>
        <dbReference type="Proteomes" id="UP000265618"/>
    </source>
</evidence>